<evidence type="ECO:0000256" key="2">
    <source>
        <dbReference type="SAM" id="Phobius"/>
    </source>
</evidence>
<keyword evidence="2" id="KW-1133">Transmembrane helix</keyword>
<protein>
    <recommendedName>
        <fullName evidence="5">DUF2637 domain-containing protein</fullName>
    </recommendedName>
</protein>
<comment type="caution">
    <text evidence="3">The sequence shown here is derived from an EMBL/GenBank/DDBJ whole genome shotgun (WGS) entry which is preliminary data.</text>
</comment>
<reference evidence="3 4" key="1">
    <citation type="submission" date="2023-03" db="EMBL/GenBank/DDBJ databases">
        <title>Draft genome sequence of Streptomyces sp. K1PA1 isolated from peat swamp forest in Thailand.</title>
        <authorList>
            <person name="Klaysubun C."/>
            <person name="Duangmal K."/>
        </authorList>
    </citation>
    <scope>NUCLEOTIDE SEQUENCE [LARGE SCALE GENOMIC DNA]</scope>
    <source>
        <strain evidence="3 4">K1PA1</strain>
    </source>
</reference>
<feature type="non-terminal residue" evidence="3">
    <location>
        <position position="354"/>
    </location>
</feature>
<keyword evidence="4" id="KW-1185">Reference proteome</keyword>
<evidence type="ECO:0008006" key="5">
    <source>
        <dbReference type="Google" id="ProtNLM"/>
    </source>
</evidence>
<evidence type="ECO:0000313" key="3">
    <source>
        <dbReference type="EMBL" id="MDF3303341.1"/>
    </source>
</evidence>
<keyword evidence="2" id="KW-0812">Transmembrane</keyword>
<dbReference type="Proteomes" id="UP001221150">
    <property type="component" value="Unassembled WGS sequence"/>
</dbReference>
<feature type="compositionally biased region" description="Basic residues" evidence="1">
    <location>
        <begin position="220"/>
        <end position="233"/>
    </location>
</feature>
<gene>
    <name evidence="3" type="ORF">P3H78_33010</name>
</gene>
<sequence>MTAEDADKARKAIADLERIERLVTTVLVILGVGGLIFTAVNVTLFAKEHHVHWAIAWMLDPLVSVSLLAALFIDGKLSSHGYRPGGWPFALRWFAGLATWLMNCWGSLYPDAVFTGWPDRPDPAGLLLHSVIPVLVIFLAEAGAGYRKFAVGRKSVHLNTLSDWKDQEEARRKADADEARRRAEADRADKEAERKRAADLAAEEKRAAIEAQKARAWAARTRKRGGRPTRKTRSGAESRRPKKRAWRRKRGSSRPGSTPKTRSALHGSLRRRRPTKRPWSGSGFWQKPRPRRRGPRRKSPRKRSGSGRRRRSRPTRRRGRSAAGPRKRGARRPQMRPRFRPQKRPGKRGRSPRF</sequence>
<organism evidence="3 4">
    <name type="scientific">Streptomyces tropicalis</name>
    <dbReference type="NCBI Taxonomy" id="3034234"/>
    <lineage>
        <taxon>Bacteria</taxon>
        <taxon>Bacillati</taxon>
        <taxon>Actinomycetota</taxon>
        <taxon>Actinomycetes</taxon>
        <taxon>Kitasatosporales</taxon>
        <taxon>Streptomycetaceae</taxon>
        <taxon>Streptomyces</taxon>
    </lineage>
</organism>
<feature type="transmembrane region" description="Helical" evidence="2">
    <location>
        <begin position="21"/>
        <end position="45"/>
    </location>
</feature>
<name>A0ABT6AFA7_9ACTN</name>
<feature type="transmembrane region" description="Helical" evidence="2">
    <location>
        <begin position="51"/>
        <end position="73"/>
    </location>
</feature>
<proteinExistence type="predicted"/>
<feature type="compositionally biased region" description="Basic residues" evidence="1">
    <location>
        <begin position="240"/>
        <end position="252"/>
    </location>
</feature>
<dbReference type="EMBL" id="JARJBB010000077">
    <property type="protein sequence ID" value="MDF3303341.1"/>
    <property type="molecule type" value="Genomic_DNA"/>
</dbReference>
<dbReference type="RefSeq" id="WP_276112859.1">
    <property type="nucleotide sequence ID" value="NZ_JARJBB010000077.1"/>
</dbReference>
<keyword evidence="2" id="KW-0472">Membrane</keyword>
<evidence type="ECO:0000313" key="4">
    <source>
        <dbReference type="Proteomes" id="UP001221150"/>
    </source>
</evidence>
<accession>A0ABT6AFA7</accession>
<feature type="transmembrane region" description="Helical" evidence="2">
    <location>
        <begin position="85"/>
        <end position="103"/>
    </location>
</feature>
<feature type="region of interest" description="Disordered" evidence="1">
    <location>
        <begin position="167"/>
        <end position="199"/>
    </location>
</feature>
<evidence type="ECO:0000256" key="1">
    <source>
        <dbReference type="SAM" id="MobiDB-lite"/>
    </source>
</evidence>
<feature type="region of interest" description="Disordered" evidence="1">
    <location>
        <begin position="213"/>
        <end position="354"/>
    </location>
</feature>
<feature type="compositionally biased region" description="Basic residues" evidence="1">
    <location>
        <begin position="288"/>
        <end position="354"/>
    </location>
</feature>
<feature type="transmembrane region" description="Helical" evidence="2">
    <location>
        <begin position="123"/>
        <end position="144"/>
    </location>
</feature>